<feature type="transmembrane region" description="Helical" evidence="6">
    <location>
        <begin position="303"/>
        <end position="321"/>
    </location>
</feature>
<gene>
    <name evidence="8" type="ORF">Geu3261_0157_008</name>
</gene>
<name>A0A0D6Q135_KOMEU</name>
<sequence>MRFFIFVQSICMTDTITIARGGVRAPVQPSGHSGLIFFILALGGFAIGTAEFAAMSLVPMISADMHVTVPEAGHAIEAYAAGVCVGAPLIAMLGAKYSRKYLLIGMMVLYVIGNGLTALAPNYLCLLLCRFISGLPHGAYFGTAGIVASSLVPENRRTQAVARVVLGLTIATIGGVPMANGLGMLVGWRWAFVLIAALALLTMLLIMRFVPTDPARPNASAMTEIRALRNRQVWLTLGIGVVGFGGIFCVYTYLASILQEVTHAPAYMTPVMLAVFGVGMTVGTMACAWAADRKMMPTIGGTLLVNAAALAGFPGSVHSVWGMMPIVFMIGCGGGLGTVIQSRLLSVAVDAQALAAAMNQSAFNMANAIGPMLGGMAISAGLGWESVGWVGCSLAMGGFVIWLLTLSDIRAAARRQAGG</sequence>
<feature type="domain" description="Major facilitator superfamily (MFS) profile" evidence="7">
    <location>
        <begin position="36"/>
        <end position="410"/>
    </location>
</feature>
<dbReference type="PROSITE" id="PS50850">
    <property type="entry name" value="MFS"/>
    <property type="match status" value="1"/>
</dbReference>
<keyword evidence="3 6" id="KW-0812">Transmembrane</keyword>
<evidence type="ECO:0000256" key="1">
    <source>
        <dbReference type="ARBA" id="ARBA00004651"/>
    </source>
</evidence>
<protein>
    <submittedName>
        <fullName evidence="8">Major facilitator superfamily arabinose transmembrane efflux protein</fullName>
    </submittedName>
</protein>
<dbReference type="PANTHER" id="PTHR43124:SF3">
    <property type="entry name" value="CHLORAMPHENICOL EFFLUX PUMP RV0191"/>
    <property type="match status" value="1"/>
</dbReference>
<reference evidence="8 9" key="1">
    <citation type="submission" date="2012-11" db="EMBL/GenBank/DDBJ databases">
        <title>Whole genome sequence of Gluconacetobacter europaeus NBRC3261.</title>
        <authorList>
            <person name="Azuma Y."/>
            <person name="Higashiura N."/>
            <person name="Hirakawa H."/>
            <person name="Matsushita K."/>
        </authorList>
    </citation>
    <scope>NUCLEOTIDE SEQUENCE [LARGE SCALE GENOMIC DNA]</scope>
    <source>
        <strain evidence="8 9">NBRC 3261</strain>
    </source>
</reference>
<evidence type="ECO:0000256" key="2">
    <source>
        <dbReference type="ARBA" id="ARBA00022475"/>
    </source>
</evidence>
<keyword evidence="2" id="KW-1003">Cell membrane</keyword>
<organism evidence="8 9">
    <name type="scientific">Komagataeibacter europaeus NBRC 3261</name>
    <dbReference type="NCBI Taxonomy" id="1234669"/>
    <lineage>
        <taxon>Bacteria</taxon>
        <taxon>Pseudomonadati</taxon>
        <taxon>Pseudomonadota</taxon>
        <taxon>Alphaproteobacteria</taxon>
        <taxon>Acetobacterales</taxon>
        <taxon>Acetobacteraceae</taxon>
        <taxon>Komagataeibacter</taxon>
    </lineage>
</organism>
<dbReference type="GO" id="GO:0005886">
    <property type="term" value="C:plasma membrane"/>
    <property type="evidence" value="ECO:0007669"/>
    <property type="project" value="UniProtKB-SubCell"/>
</dbReference>
<feature type="transmembrane region" description="Helical" evidence="6">
    <location>
        <begin position="232"/>
        <end position="254"/>
    </location>
</feature>
<dbReference type="InterPro" id="IPR050189">
    <property type="entry name" value="MFS_Efflux_Transporters"/>
</dbReference>
<dbReference type="CDD" id="cd17324">
    <property type="entry name" value="MFS_NepI_like"/>
    <property type="match status" value="1"/>
</dbReference>
<comment type="subcellular location">
    <subcellularLocation>
        <location evidence="1">Cell membrane</location>
        <topology evidence="1">Multi-pass membrane protein</topology>
    </subcellularLocation>
</comment>
<dbReference type="EMBL" id="BANI01000138">
    <property type="protein sequence ID" value="GAN97262.1"/>
    <property type="molecule type" value="Genomic_DNA"/>
</dbReference>
<dbReference type="GO" id="GO:0022857">
    <property type="term" value="F:transmembrane transporter activity"/>
    <property type="evidence" value="ECO:0007669"/>
    <property type="project" value="InterPro"/>
</dbReference>
<feature type="transmembrane region" description="Helical" evidence="6">
    <location>
        <begin position="388"/>
        <end position="406"/>
    </location>
</feature>
<dbReference type="Gene3D" id="1.20.1250.20">
    <property type="entry name" value="MFS general substrate transporter like domains"/>
    <property type="match status" value="2"/>
</dbReference>
<dbReference type="Proteomes" id="UP000032675">
    <property type="component" value="Unassembled WGS sequence"/>
</dbReference>
<dbReference type="PANTHER" id="PTHR43124">
    <property type="entry name" value="PURINE EFFLUX PUMP PBUE"/>
    <property type="match status" value="1"/>
</dbReference>
<feature type="transmembrane region" description="Helical" evidence="6">
    <location>
        <begin position="327"/>
        <end position="349"/>
    </location>
</feature>
<feature type="transmembrane region" description="Helical" evidence="6">
    <location>
        <begin position="190"/>
        <end position="211"/>
    </location>
</feature>
<dbReference type="InterPro" id="IPR036259">
    <property type="entry name" value="MFS_trans_sf"/>
</dbReference>
<feature type="transmembrane region" description="Helical" evidence="6">
    <location>
        <begin position="35"/>
        <end position="58"/>
    </location>
</feature>
<feature type="transmembrane region" description="Helical" evidence="6">
    <location>
        <begin position="131"/>
        <end position="152"/>
    </location>
</feature>
<dbReference type="Pfam" id="PF07690">
    <property type="entry name" value="MFS_1"/>
    <property type="match status" value="1"/>
</dbReference>
<dbReference type="AlphaFoldDB" id="A0A0D6Q135"/>
<feature type="transmembrane region" description="Helical" evidence="6">
    <location>
        <begin position="101"/>
        <end position="119"/>
    </location>
</feature>
<evidence type="ECO:0000259" key="7">
    <source>
        <dbReference type="PROSITE" id="PS50850"/>
    </source>
</evidence>
<proteinExistence type="predicted"/>
<evidence type="ECO:0000313" key="8">
    <source>
        <dbReference type="EMBL" id="GAN97262.1"/>
    </source>
</evidence>
<feature type="transmembrane region" description="Helical" evidence="6">
    <location>
        <begin position="164"/>
        <end position="184"/>
    </location>
</feature>
<dbReference type="InterPro" id="IPR020846">
    <property type="entry name" value="MFS_dom"/>
</dbReference>
<evidence type="ECO:0000256" key="3">
    <source>
        <dbReference type="ARBA" id="ARBA00022692"/>
    </source>
</evidence>
<accession>A0A0D6Q135</accession>
<keyword evidence="4 6" id="KW-1133">Transmembrane helix</keyword>
<comment type="caution">
    <text evidence="8">The sequence shown here is derived from an EMBL/GenBank/DDBJ whole genome shotgun (WGS) entry which is preliminary data.</text>
</comment>
<dbReference type="InterPro" id="IPR011701">
    <property type="entry name" value="MFS"/>
</dbReference>
<dbReference type="SUPFAM" id="SSF103473">
    <property type="entry name" value="MFS general substrate transporter"/>
    <property type="match status" value="1"/>
</dbReference>
<evidence type="ECO:0000313" key="9">
    <source>
        <dbReference type="Proteomes" id="UP000032675"/>
    </source>
</evidence>
<evidence type="ECO:0000256" key="5">
    <source>
        <dbReference type="ARBA" id="ARBA00023136"/>
    </source>
</evidence>
<evidence type="ECO:0000256" key="4">
    <source>
        <dbReference type="ARBA" id="ARBA00022989"/>
    </source>
</evidence>
<evidence type="ECO:0000256" key="6">
    <source>
        <dbReference type="SAM" id="Phobius"/>
    </source>
</evidence>
<keyword evidence="5 6" id="KW-0472">Membrane</keyword>
<feature type="transmembrane region" description="Helical" evidence="6">
    <location>
        <begin position="266"/>
        <end position="291"/>
    </location>
</feature>
<feature type="transmembrane region" description="Helical" evidence="6">
    <location>
        <begin position="361"/>
        <end position="382"/>
    </location>
</feature>